<comment type="caution">
    <text evidence="2">The sequence shown here is derived from an EMBL/GenBank/DDBJ whole genome shotgun (WGS) entry which is preliminary data.</text>
</comment>
<dbReference type="AlphaFoldDB" id="A0A0G0GVV6"/>
<keyword evidence="1" id="KW-1133">Transmembrane helix</keyword>
<organism evidence="2 3">
    <name type="scientific">Candidatus Nomurabacteria bacterium GW2011_GWB1_37_5</name>
    <dbReference type="NCBI Taxonomy" id="1618742"/>
    <lineage>
        <taxon>Bacteria</taxon>
        <taxon>Candidatus Nomuraibacteriota</taxon>
    </lineage>
</organism>
<name>A0A0G0GVV6_9BACT</name>
<keyword evidence="1" id="KW-0812">Transmembrane</keyword>
<dbReference type="EMBL" id="LBTF01000059">
    <property type="protein sequence ID" value="KKQ34172.1"/>
    <property type="molecule type" value="Genomic_DNA"/>
</dbReference>
<dbReference type="Proteomes" id="UP000033876">
    <property type="component" value="Unassembled WGS sequence"/>
</dbReference>
<evidence type="ECO:0000313" key="3">
    <source>
        <dbReference type="Proteomes" id="UP000033876"/>
    </source>
</evidence>
<keyword evidence="1" id="KW-0472">Membrane</keyword>
<sequence length="113" mass="12735">MIKNLKIFSILIIGLVIGLFIVLNNKSKETNPFINSNIEVKTFQIENDWGYDVLIDGELYVHQPNIPSMPGDSGFKTEEDARKVAEIVINKIRNNILPPSVSPAELKDLEIIE</sequence>
<evidence type="ECO:0000313" key="2">
    <source>
        <dbReference type="EMBL" id="KKQ34172.1"/>
    </source>
</evidence>
<gene>
    <name evidence="2" type="ORF">US50_C0059G0005</name>
</gene>
<dbReference type="Pfam" id="PF16250">
    <property type="entry name" value="DUF4907"/>
    <property type="match status" value="1"/>
</dbReference>
<reference evidence="2 3" key="1">
    <citation type="journal article" date="2015" name="Nature">
        <title>rRNA introns, odd ribosomes, and small enigmatic genomes across a large radiation of phyla.</title>
        <authorList>
            <person name="Brown C.T."/>
            <person name="Hug L.A."/>
            <person name="Thomas B.C."/>
            <person name="Sharon I."/>
            <person name="Castelle C.J."/>
            <person name="Singh A."/>
            <person name="Wilkins M.J."/>
            <person name="Williams K.H."/>
            <person name="Banfield J.F."/>
        </authorList>
    </citation>
    <scope>NUCLEOTIDE SEQUENCE [LARGE SCALE GENOMIC DNA]</scope>
</reference>
<proteinExistence type="predicted"/>
<feature type="transmembrane region" description="Helical" evidence="1">
    <location>
        <begin position="6"/>
        <end position="23"/>
    </location>
</feature>
<protein>
    <recommendedName>
        <fullName evidence="4">DUF4907 domain-containing protein</fullName>
    </recommendedName>
</protein>
<evidence type="ECO:0000256" key="1">
    <source>
        <dbReference type="SAM" id="Phobius"/>
    </source>
</evidence>
<dbReference type="InterPro" id="IPR032593">
    <property type="entry name" value="DUF4907"/>
</dbReference>
<accession>A0A0G0GVV6</accession>
<evidence type="ECO:0008006" key="4">
    <source>
        <dbReference type="Google" id="ProtNLM"/>
    </source>
</evidence>